<keyword evidence="7 9" id="KW-0472">Membrane</keyword>
<evidence type="ECO:0000256" key="6">
    <source>
        <dbReference type="ARBA" id="ARBA00022989"/>
    </source>
</evidence>
<dbReference type="EMBL" id="GL883120">
    <property type="protein sequence ID" value="EGG04187.1"/>
    <property type="molecule type" value="Genomic_DNA"/>
</dbReference>
<dbReference type="KEGG" id="mlr:MELLADRAFT_108689"/>
<dbReference type="eggNOG" id="KOG4112">
    <property type="taxonomic scope" value="Eukaryota"/>
</dbReference>
<accession>F4RTX2</accession>
<dbReference type="GO" id="GO:0045047">
    <property type="term" value="P:protein targeting to ER"/>
    <property type="evidence" value="ECO:0007669"/>
    <property type="project" value="TreeGrafter"/>
</dbReference>
<dbReference type="InParanoid" id="F4RTX2"/>
<keyword evidence="4 9" id="KW-0812">Transmembrane</keyword>
<comment type="subcellular location">
    <subcellularLocation>
        <location evidence="1">Endoplasmic reticulum membrane</location>
        <topology evidence="1">Multi-pass membrane protein</topology>
    </subcellularLocation>
</comment>
<comment type="similarity">
    <text evidence="2">Belongs to the SPCS1 family.</text>
</comment>
<name>F4RTX2_MELLP</name>
<gene>
    <name evidence="10" type="ORF">MELLADRAFT_108689</name>
</gene>
<comment type="function">
    <text evidence="8">Component of the signal peptidase complex (SPC) which catalyzes the cleavage of N-terminal signal sequences from nascent proteins as they are translocated into the lumen of the endoplasmic reticulum. Dispensable for SPC enzymatic activity.</text>
</comment>
<dbReference type="FunCoup" id="F4RTX2">
    <property type="interactions" value="64"/>
</dbReference>
<dbReference type="PANTHER" id="PTHR13202:SF0">
    <property type="entry name" value="SIGNAL PEPTIDASE COMPLEX SUBUNIT 1"/>
    <property type="match status" value="1"/>
</dbReference>
<evidence type="ECO:0000256" key="4">
    <source>
        <dbReference type="ARBA" id="ARBA00022692"/>
    </source>
</evidence>
<proteinExistence type="inferred from homology"/>
<organism evidence="11">
    <name type="scientific">Melampsora larici-populina (strain 98AG31 / pathotype 3-4-7)</name>
    <name type="common">Poplar leaf rust fungus</name>
    <dbReference type="NCBI Taxonomy" id="747676"/>
    <lineage>
        <taxon>Eukaryota</taxon>
        <taxon>Fungi</taxon>
        <taxon>Dikarya</taxon>
        <taxon>Basidiomycota</taxon>
        <taxon>Pucciniomycotina</taxon>
        <taxon>Pucciniomycetes</taxon>
        <taxon>Pucciniales</taxon>
        <taxon>Melampsoraceae</taxon>
        <taxon>Melampsora</taxon>
    </lineage>
</organism>
<dbReference type="OrthoDB" id="263893at2759"/>
<keyword evidence="11" id="KW-1185">Reference proteome</keyword>
<dbReference type="VEuPathDB" id="FungiDB:MELLADRAFT_108689"/>
<feature type="transmembrane region" description="Helical" evidence="9">
    <location>
        <begin position="60"/>
        <end position="78"/>
    </location>
</feature>
<dbReference type="AlphaFoldDB" id="F4RTX2"/>
<dbReference type="HOGENOM" id="CLU_134505_2_0_1"/>
<evidence type="ECO:0000313" key="10">
    <source>
        <dbReference type="EMBL" id="EGG04187.1"/>
    </source>
</evidence>
<dbReference type="PANTHER" id="PTHR13202">
    <property type="entry name" value="MICROSOMAL SIGNAL PEPTIDASE 12 KDA SUBUNIT"/>
    <property type="match status" value="1"/>
</dbReference>
<evidence type="ECO:0000256" key="8">
    <source>
        <dbReference type="ARBA" id="ARBA00045204"/>
    </source>
</evidence>
<evidence type="ECO:0000256" key="1">
    <source>
        <dbReference type="ARBA" id="ARBA00004477"/>
    </source>
</evidence>
<dbReference type="STRING" id="747676.F4RTX2"/>
<evidence type="ECO:0000256" key="3">
    <source>
        <dbReference type="ARBA" id="ARBA00017059"/>
    </source>
</evidence>
<evidence type="ECO:0000256" key="2">
    <source>
        <dbReference type="ARBA" id="ARBA00005245"/>
    </source>
</evidence>
<dbReference type="Proteomes" id="UP000001072">
    <property type="component" value="Unassembled WGS sequence"/>
</dbReference>
<feature type="transmembrane region" description="Helical" evidence="9">
    <location>
        <begin position="34"/>
        <end position="53"/>
    </location>
</feature>
<dbReference type="GO" id="GO:0005787">
    <property type="term" value="C:signal peptidase complex"/>
    <property type="evidence" value="ECO:0007669"/>
    <property type="project" value="InterPro"/>
</dbReference>
<sequence length="106" mass="11635">MDSLTKTIDGYVDQLKSKLEGKIDFEGQRLAEKWNQIIILSFAVIAFGLGYIGQSMMITFGVYAVGVVIALLVVVPPWPCYNRNPVKWLPKNSASNGSATSKPIKS</sequence>
<dbReference type="Pfam" id="PF06645">
    <property type="entry name" value="SPC12"/>
    <property type="match status" value="1"/>
</dbReference>
<dbReference type="GeneID" id="18923539"/>
<protein>
    <recommendedName>
        <fullName evidence="3">Signal peptidase complex subunit 1</fullName>
    </recommendedName>
</protein>
<keyword evidence="6 9" id="KW-1133">Transmembrane helix</keyword>
<evidence type="ECO:0000256" key="5">
    <source>
        <dbReference type="ARBA" id="ARBA00022824"/>
    </source>
</evidence>
<dbReference type="GO" id="GO:0006465">
    <property type="term" value="P:signal peptide processing"/>
    <property type="evidence" value="ECO:0007669"/>
    <property type="project" value="InterPro"/>
</dbReference>
<keyword evidence="5" id="KW-0256">Endoplasmic reticulum</keyword>
<reference evidence="11" key="1">
    <citation type="journal article" date="2011" name="Proc. Natl. Acad. Sci. U.S.A.">
        <title>Obligate biotrophy features unraveled by the genomic analysis of rust fungi.</title>
        <authorList>
            <person name="Duplessis S."/>
            <person name="Cuomo C.A."/>
            <person name="Lin Y.-C."/>
            <person name="Aerts A."/>
            <person name="Tisserant E."/>
            <person name="Veneault-Fourrey C."/>
            <person name="Joly D.L."/>
            <person name="Hacquard S."/>
            <person name="Amselem J."/>
            <person name="Cantarel B.L."/>
            <person name="Chiu R."/>
            <person name="Coutinho P.M."/>
            <person name="Feau N."/>
            <person name="Field M."/>
            <person name="Frey P."/>
            <person name="Gelhaye E."/>
            <person name="Goldberg J."/>
            <person name="Grabherr M.G."/>
            <person name="Kodira C.D."/>
            <person name="Kohler A."/>
            <person name="Kuees U."/>
            <person name="Lindquist E.A."/>
            <person name="Lucas S.M."/>
            <person name="Mago R."/>
            <person name="Mauceli E."/>
            <person name="Morin E."/>
            <person name="Murat C."/>
            <person name="Pangilinan J.L."/>
            <person name="Park R."/>
            <person name="Pearson M."/>
            <person name="Quesneville H."/>
            <person name="Rouhier N."/>
            <person name="Sakthikumar S."/>
            <person name="Salamov A.A."/>
            <person name="Schmutz J."/>
            <person name="Selles B."/>
            <person name="Shapiro H."/>
            <person name="Tanguay P."/>
            <person name="Tuskan G.A."/>
            <person name="Henrissat B."/>
            <person name="Van de Peer Y."/>
            <person name="Rouze P."/>
            <person name="Ellis J.G."/>
            <person name="Dodds P.N."/>
            <person name="Schein J.E."/>
            <person name="Zhong S."/>
            <person name="Hamelin R.C."/>
            <person name="Grigoriev I.V."/>
            <person name="Szabo L.J."/>
            <person name="Martin F."/>
        </authorList>
    </citation>
    <scope>NUCLEOTIDE SEQUENCE [LARGE SCALE GENOMIC DNA]</scope>
    <source>
        <strain evidence="11">98AG31 / pathotype 3-4-7</strain>
    </source>
</reference>
<evidence type="ECO:0000256" key="9">
    <source>
        <dbReference type="SAM" id="Phobius"/>
    </source>
</evidence>
<dbReference type="InterPro" id="IPR009542">
    <property type="entry name" value="Spc1/SPCS1"/>
</dbReference>
<evidence type="ECO:0000256" key="7">
    <source>
        <dbReference type="ARBA" id="ARBA00023136"/>
    </source>
</evidence>
<dbReference type="RefSeq" id="XP_007412648.1">
    <property type="nucleotide sequence ID" value="XM_007412586.1"/>
</dbReference>
<evidence type="ECO:0000313" key="11">
    <source>
        <dbReference type="Proteomes" id="UP000001072"/>
    </source>
</evidence>